<keyword evidence="3" id="KW-1185">Reference proteome</keyword>
<feature type="region of interest" description="Disordered" evidence="1">
    <location>
        <begin position="65"/>
        <end position="144"/>
    </location>
</feature>
<comment type="caution">
    <text evidence="2">The sequence shown here is derived from an EMBL/GenBank/DDBJ whole genome shotgun (WGS) entry which is preliminary data.</text>
</comment>
<dbReference type="EMBL" id="BJWL01000013">
    <property type="protein sequence ID" value="GFY98825.1"/>
    <property type="molecule type" value="Genomic_DNA"/>
</dbReference>
<accession>A0A7J0FJF4</accession>
<dbReference type="Gene3D" id="2.40.100.10">
    <property type="entry name" value="Cyclophilin-like"/>
    <property type="match status" value="1"/>
</dbReference>
<proteinExistence type="predicted"/>
<dbReference type="InterPro" id="IPR029000">
    <property type="entry name" value="Cyclophilin-like_dom_sf"/>
</dbReference>
<feature type="region of interest" description="Disordered" evidence="1">
    <location>
        <begin position="247"/>
        <end position="332"/>
    </location>
</feature>
<protein>
    <submittedName>
        <fullName evidence="2">Cyclophilin-like peptidyl-prolyl cis-trans isomerase family protein</fullName>
    </submittedName>
</protein>
<feature type="compositionally biased region" description="Basic and acidic residues" evidence="1">
    <location>
        <begin position="268"/>
        <end position="279"/>
    </location>
</feature>
<feature type="compositionally biased region" description="Basic and acidic residues" evidence="1">
    <location>
        <begin position="93"/>
        <end position="108"/>
    </location>
</feature>
<dbReference type="GO" id="GO:0016853">
    <property type="term" value="F:isomerase activity"/>
    <property type="evidence" value="ECO:0007669"/>
    <property type="project" value="UniProtKB-KW"/>
</dbReference>
<keyword evidence="2" id="KW-0413">Isomerase</keyword>
<dbReference type="AlphaFoldDB" id="A0A7J0FJF4"/>
<reference evidence="2 3" key="1">
    <citation type="submission" date="2019-07" db="EMBL/GenBank/DDBJ databases">
        <title>De Novo Assembly of kiwifruit Actinidia rufa.</title>
        <authorList>
            <person name="Sugita-Konishi S."/>
            <person name="Sato K."/>
            <person name="Mori E."/>
            <person name="Abe Y."/>
            <person name="Kisaki G."/>
            <person name="Hamano K."/>
            <person name="Suezawa K."/>
            <person name="Otani M."/>
            <person name="Fukuda T."/>
            <person name="Manabe T."/>
            <person name="Gomi K."/>
            <person name="Tabuchi M."/>
            <person name="Akimitsu K."/>
            <person name="Kataoka I."/>
        </authorList>
    </citation>
    <scope>NUCLEOTIDE SEQUENCE [LARGE SCALE GENOMIC DNA]</scope>
    <source>
        <strain evidence="3">cv. Fuchu</strain>
    </source>
</reference>
<name>A0A7J0FJF4_9ERIC</name>
<feature type="compositionally biased region" description="Basic and acidic residues" evidence="1">
    <location>
        <begin position="65"/>
        <end position="83"/>
    </location>
</feature>
<sequence>MSKKKNPLVLLDISIDEDPVERMTIELFADVVPRTADDNFWALCTDMEKKSPTLLGIETLIEEQKDCEQKEDSSSHHEGEYSQKNELLNNGHTSEKKSDKTANQHHYSDNLNKSRRATPSPRGRPKSSPGSSHSTAPKELQGAPDSKMIVETLLVLFSKPGEVGTVPHLQSARLVGFTIKVEEIFMKGSMIGIQTIEVILIACKKGVTEAKQEEDWRNTDKSHHLNQVEYSSPNCSRYRSMSISRSPEFNCSRNRNHSRSPISSPSPVDRRPAMSDKLRSRLGPLVEDQIPPKRGRSNSSSRSRGLSCSRSPGVTPKRNPKPVESASPRSSR</sequence>
<gene>
    <name evidence="2" type="ORF">Acr_13g0002260</name>
</gene>
<organism evidence="2 3">
    <name type="scientific">Actinidia rufa</name>
    <dbReference type="NCBI Taxonomy" id="165716"/>
    <lineage>
        <taxon>Eukaryota</taxon>
        <taxon>Viridiplantae</taxon>
        <taxon>Streptophyta</taxon>
        <taxon>Embryophyta</taxon>
        <taxon>Tracheophyta</taxon>
        <taxon>Spermatophyta</taxon>
        <taxon>Magnoliopsida</taxon>
        <taxon>eudicotyledons</taxon>
        <taxon>Gunneridae</taxon>
        <taxon>Pentapetalae</taxon>
        <taxon>asterids</taxon>
        <taxon>Ericales</taxon>
        <taxon>Actinidiaceae</taxon>
        <taxon>Actinidia</taxon>
    </lineage>
</organism>
<feature type="compositionally biased region" description="Low complexity" evidence="1">
    <location>
        <begin position="118"/>
        <end position="138"/>
    </location>
</feature>
<dbReference type="Proteomes" id="UP000585474">
    <property type="component" value="Unassembled WGS sequence"/>
</dbReference>
<evidence type="ECO:0000256" key="1">
    <source>
        <dbReference type="SAM" id="MobiDB-lite"/>
    </source>
</evidence>
<dbReference type="SUPFAM" id="SSF50891">
    <property type="entry name" value="Cyclophilin-like"/>
    <property type="match status" value="1"/>
</dbReference>
<feature type="compositionally biased region" description="Polar residues" evidence="1">
    <location>
        <begin position="247"/>
        <end position="266"/>
    </location>
</feature>
<feature type="compositionally biased region" description="Low complexity" evidence="1">
    <location>
        <begin position="297"/>
        <end position="311"/>
    </location>
</feature>
<evidence type="ECO:0000313" key="3">
    <source>
        <dbReference type="Proteomes" id="UP000585474"/>
    </source>
</evidence>
<evidence type="ECO:0000313" key="2">
    <source>
        <dbReference type="EMBL" id="GFY98825.1"/>
    </source>
</evidence>